<name>A0A4Y7TR32_COPMI</name>
<keyword evidence="2" id="KW-0472">Membrane</keyword>
<dbReference type="InterPro" id="IPR015919">
    <property type="entry name" value="Cadherin-like_sf"/>
</dbReference>
<feature type="compositionally biased region" description="Low complexity" evidence="1">
    <location>
        <begin position="750"/>
        <end position="765"/>
    </location>
</feature>
<feature type="region of interest" description="Disordered" evidence="1">
    <location>
        <begin position="689"/>
        <end position="712"/>
    </location>
</feature>
<accession>A0A4Y7TR32</accession>
<comment type="caution">
    <text evidence="5">The sequence shown here is derived from an EMBL/GenBank/DDBJ whole genome shotgun (WGS) entry which is preliminary data.</text>
</comment>
<gene>
    <name evidence="5" type="ORF">FA13DRAFT_1893033</name>
</gene>
<feature type="compositionally biased region" description="Low complexity" evidence="1">
    <location>
        <begin position="699"/>
        <end position="712"/>
    </location>
</feature>
<dbReference type="SMART" id="SM00736">
    <property type="entry name" value="CADG"/>
    <property type="match status" value="1"/>
</dbReference>
<dbReference type="Proteomes" id="UP000298030">
    <property type="component" value="Unassembled WGS sequence"/>
</dbReference>
<keyword evidence="2" id="KW-1133">Transmembrane helix</keyword>
<evidence type="ECO:0000256" key="1">
    <source>
        <dbReference type="SAM" id="MobiDB-lite"/>
    </source>
</evidence>
<evidence type="ECO:0000259" key="4">
    <source>
        <dbReference type="SMART" id="SM00736"/>
    </source>
</evidence>
<keyword evidence="2" id="KW-0812">Transmembrane</keyword>
<feature type="transmembrane region" description="Helical" evidence="2">
    <location>
        <begin position="472"/>
        <end position="496"/>
    </location>
</feature>
<dbReference type="InterPro" id="IPR006644">
    <property type="entry name" value="Cadg"/>
</dbReference>
<dbReference type="GO" id="GO:0016020">
    <property type="term" value="C:membrane"/>
    <property type="evidence" value="ECO:0007669"/>
    <property type="project" value="InterPro"/>
</dbReference>
<feature type="region of interest" description="Disordered" evidence="1">
    <location>
        <begin position="626"/>
        <end position="658"/>
    </location>
</feature>
<dbReference type="InterPro" id="IPR013783">
    <property type="entry name" value="Ig-like_fold"/>
</dbReference>
<reference evidence="5 6" key="1">
    <citation type="journal article" date="2019" name="Nat. Ecol. Evol.">
        <title>Megaphylogeny resolves global patterns of mushroom evolution.</title>
        <authorList>
            <person name="Varga T."/>
            <person name="Krizsan K."/>
            <person name="Foldi C."/>
            <person name="Dima B."/>
            <person name="Sanchez-Garcia M."/>
            <person name="Sanchez-Ramirez S."/>
            <person name="Szollosi G.J."/>
            <person name="Szarkandi J.G."/>
            <person name="Papp V."/>
            <person name="Albert L."/>
            <person name="Andreopoulos W."/>
            <person name="Angelini C."/>
            <person name="Antonin V."/>
            <person name="Barry K.W."/>
            <person name="Bougher N.L."/>
            <person name="Buchanan P."/>
            <person name="Buyck B."/>
            <person name="Bense V."/>
            <person name="Catcheside P."/>
            <person name="Chovatia M."/>
            <person name="Cooper J."/>
            <person name="Damon W."/>
            <person name="Desjardin D."/>
            <person name="Finy P."/>
            <person name="Geml J."/>
            <person name="Haridas S."/>
            <person name="Hughes K."/>
            <person name="Justo A."/>
            <person name="Karasinski D."/>
            <person name="Kautmanova I."/>
            <person name="Kiss B."/>
            <person name="Kocsube S."/>
            <person name="Kotiranta H."/>
            <person name="LaButti K.M."/>
            <person name="Lechner B.E."/>
            <person name="Liimatainen K."/>
            <person name="Lipzen A."/>
            <person name="Lukacs Z."/>
            <person name="Mihaltcheva S."/>
            <person name="Morgado L.N."/>
            <person name="Niskanen T."/>
            <person name="Noordeloos M.E."/>
            <person name="Ohm R.A."/>
            <person name="Ortiz-Santana B."/>
            <person name="Ovrebo C."/>
            <person name="Racz N."/>
            <person name="Riley R."/>
            <person name="Savchenko A."/>
            <person name="Shiryaev A."/>
            <person name="Soop K."/>
            <person name="Spirin V."/>
            <person name="Szebenyi C."/>
            <person name="Tomsovsky M."/>
            <person name="Tulloss R.E."/>
            <person name="Uehling J."/>
            <person name="Grigoriev I.V."/>
            <person name="Vagvolgyi C."/>
            <person name="Papp T."/>
            <person name="Martin F.M."/>
            <person name="Miettinen O."/>
            <person name="Hibbett D.S."/>
            <person name="Nagy L.G."/>
        </authorList>
    </citation>
    <scope>NUCLEOTIDE SEQUENCE [LARGE SCALE GENOMIC DNA]</scope>
    <source>
        <strain evidence="5 6">FP101781</strain>
    </source>
</reference>
<feature type="compositionally biased region" description="Polar residues" evidence="1">
    <location>
        <begin position="639"/>
        <end position="655"/>
    </location>
</feature>
<feature type="signal peptide" evidence="3">
    <location>
        <begin position="1"/>
        <end position="19"/>
    </location>
</feature>
<dbReference type="EMBL" id="QPFP01000005">
    <property type="protein sequence ID" value="TEB36647.1"/>
    <property type="molecule type" value="Genomic_DNA"/>
</dbReference>
<feature type="domain" description="Dystroglycan-type cadherin-like" evidence="4">
    <location>
        <begin position="22"/>
        <end position="119"/>
    </location>
</feature>
<feature type="region of interest" description="Disordered" evidence="1">
    <location>
        <begin position="584"/>
        <end position="607"/>
    </location>
</feature>
<feature type="region of interest" description="Disordered" evidence="1">
    <location>
        <begin position="747"/>
        <end position="772"/>
    </location>
</feature>
<evidence type="ECO:0000256" key="2">
    <source>
        <dbReference type="SAM" id="Phobius"/>
    </source>
</evidence>
<evidence type="ECO:0000313" key="5">
    <source>
        <dbReference type="EMBL" id="TEB36647.1"/>
    </source>
</evidence>
<organism evidence="5 6">
    <name type="scientific">Coprinellus micaceus</name>
    <name type="common">Glistening ink-cap mushroom</name>
    <name type="synonym">Coprinus micaceus</name>
    <dbReference type="NCBI Taxonomy" id="71717"/>
    <lineage>
        <taxon>Eukaryota</taxon>
        <taxon>Fungi</taxon>
        <taxon>Dikarya</taxon>
        <taxon>Basidiomycota</taxon>
        <taxon>Agaricomycotina</taxon>
        <taxon>Agaricomycetes</taxon>
        <taxon>Agaricomycetidae</taxon>
        <taxon>Agaricales</taxon>
        <taxon>Agaricineae</taxon>
        <taxon>Psathyrellaceae</taxon>
        <taxon>Coprinellus</taxon>
    </lineage>
</organism>
<evidence type="ECO:0000256" key="3">
    <source>
        <dbReference type="SAM" id="SignalP"/>
    </source>
</evidence>
<feature type="region of interest" description="Disordered" evidence="1">
    <location>
        <begin position="823"/>
        <end position="845"/>
    </location>
</feature>
<proteinExistence type="predicted"/>
<keyword evidence="3" id="KW-0732">Signal</keyword>
<dbReference type="OrthoDB" id="414243at2759"/>
<protein>
    <recommendedName>
        <fullName evidence="4">Dystroglycan-type cadherin-like domain-containing protein</fullName>
    </recommendedName>
</protein>
<dbReference type="AlphaFoldDB" id="A0A4Y7TR32"/>
<sequence length="931" mass="100401">MNDLLLCFLLFCLLGTALSVVHVVEPLDIQLPLVARVNQSYSWTFSDRTFNLTDGALNYTTSNLPGWLSFNPDNRTFYGTPTANDEGYPWVVVTAHSTTSSASASSGVHLCVSRDPVPTVAMPIADQFAHAPGPGLSSVFALGQRSAIATGNPAVRIPPTWSFSIGFQRQTVTWAEGKVFYEARSADGSELPEWMVFNSNAITLDGVVPAELGSATTVVPLVLLASDQEGYTALSLPFDIVVAGHELSASTGALPTINVTSGNPFTFDLISPADFTGILADEYPIQPSNISALQIDTSAYSWLRYDPASRTLSGTPAQGGDRPALPVSITSTFNQTIQSTVTLQIVPSYFAFSELPALHLSPGDEFSLQLDQYYSNSTAGGRGDADISATYDPLQSANFLRFNSATDSVSGRIADDFTGDHITLSFTAYSRITHSTSHANLIIFLTRNSTQDGRGNTIGRPKGLSVQSKRKLALGFGIVLGVIGGLIAMAAFFACVRRVARPEGSVLEGEEARRAWSEKDRRYYGFGTDPNAREYGLRDLELQRVPERSQSIPGSYATSDVLSSARMSKKEFVARVKQTVRQVSDKYSSVRRGNRSRPSPARPYIGKPILIRPSMGVDLDVHDPLQTSASNPFDDKYSQRGSTFMTGSPSASTGEHSIPRRRADFAPPRALAQVHFEDGKLVRQASNVSLKSGGHGRISRTTSMRSVRSGRSTRTTSLLSHEYFPDGPASPDDAVAQARPRLVPFTNSTRVPVPRSSSLVVPSGDGDYGGGGGNLAKTRIASQRAKIYKEPNGDGDPFKDNVRRSVSADDLSMGLHYVQSLGNDRQAQSAATPAEGSGTKPNPQEATRYVVRTGEKFHIRIQIPVTTRSLQVQQVSGLALPSFLRFDANGSKGLVEFTGTALSRDLGVLTVGIYADRECVARVSLEVIPRR</sequence>
<dbReference type="SUPFAM" id="SSF49313">
    <property type="entry name" value="Cadherin-like"/>
    <property type="match status" value="2"/>
</dbReference>
<keyword evidence="6" id="KW-1185">Reference proteome</keyword>
<dbReference type="STRING" id="71717.A0A4Y7TR32"/>
<evidence type="ECO:0000313" key="6">
    <source>
        <dbReference type="Proteomes" id="UP000298030"/>
    </source>
</evidence>
<dbReference type="Pfam" id="PF05345">
    <property type="entry name" value="He_PIG"/>
    <property type="match status" value="1"/>
</dbReference>
<dbReference type="GO" id="GO:0005509">
    <property type="term" value="F:calcium ion binding"/>
    <property type="evidence" value="ECO:0007669"/>
    <property type="project" value="InterPro"/>
</dbReference>
<dbReference type="Gene3D" id="2.60.40.10">
    <property type="entry name" value="Immunoglobulins"/>
    <property type="match status" value="3"/>
</dbReference>
<feature type="chain" id="PRO_5021336935" description="Dystroglycan-type cadherin-like domain-containing protein" evidence="3">
    <location>
        <begin position="20"/>
        <end position="931"/>
    </location>
</feature>